<evidence type="ECO:0000313" key="1">
    <source>
        <dbReference type="EMBL" id="ESK54878.1"/>
    </source>
</evidence>
<reference evidence="1 2" key="1">
    <citation type="submission" date="2013-10" db="EMBL/GenBank/DDBJ databases">
        <title>The Genome Sequence of Acinetobacter tjernbergiae CIP107465.</title>
        <authorList>
            <consortium name="The Broad Institute Genomics Platform"/>
            <consortium name="The Broad Institute Genome Sequencing Center for Infectious Disease"/>
            <person name="Cerqueira G."/>
            <person name="Feldgarden M."/>
            <person name="Courvalin P."/>
            <person name="Grillot-Courvalin C."/>
            <person name="Clermont D."/>
            <person name="Rocha E."/>
            <person name="Yoon E.-J."/>
            <person name="Nemec A."/>
            <person name="Young S.K."/>
            <person name="Zeng Q."/>
            <person name="Gargeya S."/>
            <person name="Fitzgerald M."/>
            <person name="Abouelleil A."/>
            <person name="Alvarado L."/>
            <person name="Berlin A.M."/>
            <person name="Chapman S.B."/>
            <person name="Gainer-Dewar J."/>
            <person name="Goldberg J."/>
            <person name="Gnerre S."/>
            <person name="Griggs A."/>
            <person name="Gujja S."/>
            <person name="Hansen M."/>
            <person name="Howarth C."/>
            <person name="Imamovic A."/>
            <person name="Ireland A."/>
            <person name="Larimer J."/>
            <person name="McCowan C."/>
            <person name="Murphy C."/>
            <person name="Pearson M."/>
            <person name="Poon T.W."/>
            <person name="Priest M."/>
            <person name="Roberts A."/>
            <person name="Saif S."/>
            <person name="Shea T."/>
            <person name="Sykes S."/>
            <person name="Wortman J."/>
            <person name="Nusbaum C."/>
            <person name="Birren B."/>
        </authorList>
    </citation>
    <scope>NUCLEOTIDE SEQUENCE [LARGE SCALE GENOMIC DNA]</scope>
    <source>
        <strain evidence="1 2">CIP 107465</strain>
    </source>
</reference>
<keyword evidence="2" id="KW-1185">Reference proteome</keyword>
<name>V2UJJ0_9GAMM</name>
<dbReference type="EMBL" id="AYEV01000024">
    <property type="protein sequence ID" value="ESK54878.1"/>
    <property type="molecule type" value="Genomic_DNA"/>
</dbReference>
<dbReference type="AlphaFoldDB" id="V2UJJ0"/>
<protein>
    <submittedName>
        <fullName evidence="1">Uncharacterized protein</fullName>
    </submittedName>
</protein>
<accession>V2UJJ0</accession>
<organism evidence="1 2">
    <name type="scientific">Acinetobacter tjernbergiae DSM 14971 = CIP 107465</name>
    <dbReference type="NCBI Taxonomy" id="1120928"/>
    <lineage>
        <taxon>Bacteria</taxon>
        <taxon>Pseudomonadati</taxon>
        <taxon>Pseudomonadota</taxon>
        <taxon>Gammaproteobacteria</taxon>
        <taxon>Moraxellales</taxon>
        <taxon>Moraxellaceae</taxon>
        <taxon>Acinetobacter</taxon>
    </lineage>
</organism>
<proteinExistence type="predicted"/>
<gene>
    <name evidence="1" type="ORF">F990_02321</name>
</gene>
<dbReference type="Proteomes" id="UP000017404">
    <property type="component" value="Unassembled WGS sequence"/>
</dbReference>
<dbReference type="PATRIC" id="fig|1120928.5.peg.2344"/>
<sequence length="42" mass="4836">MMEWRFDLKGKYLNLKSKKPLEQAAFANAGSTPAIPRLRMII</sequence>
<evidence type="ECO:0000313" key="2">
    <source>
        <dbReference type="Proteomes" id="UP000017404"/>
    </source>
</evidence>
<comment type="caution">
    <text evidence="1">The sequence shown here is derived from an EMBL/GenBank/DDBJ whole genome shotgun (WGS) entry which is preliminary data.</text>
</comment>